<dbReference type="GO" id="GO:0003700">
    <property type="term" value="F:DNA-binding transcription factor activity"/>
    <property type="evidence" value="ECO:0007669"/>
    <property type="project" value="InterPro"/>
</dbReference>
<dbReference type="EMBL" id="AZDX01000055">
    <property type="protein sequence ID" value="KRL04109.1"/>
    <property type="molecule type" value="Genomic_DNA"/>
</dbReference>
<dbReference type="PROSITE" id="PS50937">
    <property type="entry name" value="HTH_MERR_2"/>
    <property type="match status" value="1"/>
</dbReference>
<dbReference type="GO" id="GO:0003677">
    <property type="term" value="F:DNA binding"/>
    <property type="evidence" value="ECO:0007669"/>
    <property type="project" value="UniProtKB-KW"/>
</dbReference>
<dbReference type="GeneID" id="98311021"/>
<name>A0A0R1M730_9LACO</name>
<dbReference type="CDD" id="cd01109">
    <property type="entry name" value="HTH_YyaN"/>
    <property type="match status" value="1"/>
</dbReference>
<dbReference type="STRING" id="1423759.FC92_GL001781"/>
<dbReference type="InterPro" id="IPR000551">
    <property type="entry name" value="MerR-type_HTH_dom"/>
</dbReference>
<dbReference type="PANTHER" id="PTHR30204:SF98">
    <property type="entry name" value="HTH-TYPE TRANSCRIPTIONAL REGULATOR ADHR"/>
    <property type="match status" value="1"/>
</dbReference>
<reference evidence="3 4" key="1">
    <citation type="journal article" date="2015" name="Genome Announc.">
        <title>Expanding the biotechnology potential of lactobacilli through comparative genomics of 213 strains and associated genera.</title>
        <authorList>
            <person name="Sun Z."/>
            <person name="Harris H.M."/>
            <person name="McCann A."/>
            <person name="Guo C."/>
            <person name="Argimon S."/>
            <person name="Zhang W."/>
            <person name="Yang X."/>
            <person name="Jeffery I.B."/>
            <person name="Cooney J.C."/>
            <person name="Kagawa T.F."/>
            <person name="Liu W."/>
            <person name="Song Y."/>
            <person name="Salvetti E."/>
            <person name="Wrobel A."/>
            <person name="Rasinkangas P."/>
            <person name="Parkhill J."/>
            <person name="Rea M.C."/>
            <person name="O'Sullivan O."/>
            <person name="Ritari J."/>
            <person name="Douillard F.P."/>
            <person name="Paul Ross R."/>
            <person name="Yang R."/>
            <person name="Briner A.E."/>
            <person name="Felis G.E."/>
            <person name="de Vos W.M."/>
            <person name="Barrangou R."/>
            <person name="Klaenhammer T.R."/>
            <person name="Caufield P.W."/>
            <person name="Cui Y."/>
            <person name="Zhang H."/>
            <person name="O'Toole P.W."/>
        </authorList>
    </citation>
    <scope>NUCLEOTIDE SEQUENCE [LARGE SCALE GENOMIC DNA]</scope>
    <source>
        <strain evidence="3 4">DSM 19519</strain>
    </source>
</reference>
<comment type="caution">
    <text evidence="3">The sequence shown here is derived from an EMBL/GenBank/DDBJ whole genome shotgun (WGS) entry which is preliminary data.</text>
</comment>
<dbReference type="Proteomes" id="UP000051448">
    <property type="component" value="Unassembled WGS sequence"/>
</dbReference>
<dbReference type="RefSeq" id="WP_057870327.1">
    <property type="nucleotide sequence ID" value="NZ_AZDX01000055.1"/>
</dbReference>
<dbReference type="Gene3D" id="1.10.1660.10">
    <property type="match status" value="1"/>
</dbReference>
<dbReference type="InterPro" id="IPR009061">
    <property type="entry name" value="DNA-bd_dom_put_sf"/>
</dbReference>
<keyword evidence="4" id="KW-1185">Reference proteome</keyword>
<dbReference type="SUPFAM" id="SSF46955">
    <property type="entry name" value="Putative DNA-binding domain"/>
    <property type="match status" value="1"/>
</dbReference>
<evidence type="ECO:0000313" key="4">
    <source>
        <dbReference type="Proteomes" id="UP000051448"/>
    </source>
</evidence>
<organism evidence="3 4">
    <name type="scientific">Liquorilactobacillus hordei DSM 19519</name>
    <dbReference type="NCBI Taxonomy" id="1423759"/>
    <lineage>
        <taxon>Bacteria</taxon>
        <taxon>Bacillati</taxon>
        <taxon>Bacillota</taxon>
        <taxon>Bacilli</taxon>
        <taxon>Lactobacillales</taxon>
        <taxon>Lactobacillaceae</taxon>
        <taxon>Liquorilactobacillus</taxon>
    </lineage>
</organism>
<evidence type="ECO:0000259" key="2">
    <source>
        <dbReference type="PROSITE" id="PS50937"/>
    </source>
</evidence>
<gene>
    <name evidence="3" type="ORF">FC92_GL001781</name>
</gene>
<feature type="domain" description="HTH merR-type" evidence="2">
    <location>
        <begin position="7"/>
        <end position="75"/>
    </location>
</feature>
<keyword evidence="1" id="KW-0238">DNA-binding</keyword>
<protein>
    <submittedName>
        <fullName evidence="3">Transcription regulator</fullName>
    </submittedName>
</protein>
<sequence>MKEQIFKYSIGTTAKLLHIPDSTIRYYEKEGILQIPRNLNGQRYFLKEDIEWLKFIQHLKGTGMSIDDLKQYVTWRAEGDTTIKKRLALLKSTQIKLESSIVQTQKHLEILTDKINWYEKKLHGSINDNESFREYLKRFGHEE</sequence>
<dbReference type="Pfam" id="PF13411">
    <property type="entry name" value="MerR_1"/>
    <property type="match status" value="1"/>
</dbReference>
<evidence type="ECO:0000313" key="3">
    <source>
        <dbReference type="EMBL" id="KRL04109.1"/>
    </source>
</evidence>
<dbReference type="PATRIC" id="fig|1423759.3.peg.1861"/>
<dbReference type="SMART" id="SM00422">
    <property type="entry name" value="HTH_MERR"/>
    <property type="match status" value="1"/>
</dbReference>
<dbReference type="PANTHER" id="PTHR30204">
    <property type="entry name" value="REDOX-CYCLING DRUG-SENSING TRANSCRIPTIONAL ACTIVATOR SOXR"/>
    <property type="match status" value="1"/>
</dbReference>
<evidence type="ECO:0000256" key="1">
    <source>
        <dbReference type="ARBA" id="ARBA00023125"/>
    </source>
</evidence>
<proteinExistence type="predicted"/>
<dbReference type="AlphaFoldDB" id="A0A0R1M730"/>
<dbReference type="InterPro" id="IPR047057">
    <property type="entry name" value="MerR_fam"/>
</dbReference>
<dbReference type="OrthoDB" id="9811174at2"/>
<accession>A0A0R1M730</accession>